<dbReference type="GO" id="GO:0042910">
    <property type="term" value="F:xenobiotic transmembrane transporter activity"/>
    <property type="evidence" value="ECO:0007669"/>
    <property type="project" value="InterPro"/>
</dbReference>
<evidence type="ECO:0000256" key="1">
    <source>
        <dbReference type="ARBA" id="ARBA00004141"/>
    </source>
</evidence>
<keyword evidence="8" id="KW-1185">Reference proteome</keyword>
<keyword evidence="4 6" id="KW-1133">Transmembrane helix</keyword>
<dbReference type="AlphaFoldDB" id="A0A3N4IL79"/>
<feature type="transmembrane region" description="Helical" evidence="6">
    <location>
        <begin position="331"/>
        <end position="352"/>
    </location>
</feature>
<feature type="transmembrane region" description="Helical" evidence="6">
    <location>
        <begin position="440"/>
        <end position="460"/>
    </location>
</feature>
<dbReference type="CDD" id="cd13132">
    <property type="entry name" value="MATE_eukaryotic"/>
    <property type="match status" value="1"/>
</dbReference>
<comment type="subcellular location">
    <subcellularLocation>
        <location evidence="1">Membrane</location>
        <topology evidence="1">Multi-pass membrane protein</topology>
    </subcellularLocation>
</comment>
<dbReference type="Pfam" id="PF01554">
    <property type="entry name" value="MatE"/>
    <property type="match status" value="2"/>
</dbReference>
<reference evidence="7 8" key="1">
    <citation type="journal article" date="2018" name="Nat. Ecol. Evol.">
        <title>Pezizomycetes genomes reveal the molecular basis of ectomycorrhizal truffle lifestyle.</title>
        <authorList>
            <person name="Murat C."/>
            <person name="Payen T."/>
            <person name="Noel B."/>
            <person name="Kuo A."/>
            <person name="Morin E."/>
            <person name="Chen J."/>
            <person name="Kohler A."/>
            <person name="Krizsan K."/>
            <person name="Balestrini R."/>
            <person name="Da Silva C."/>
            <person name="Montanini B."/>
            <person name="Hainaut M."/>
            <person name="Levati E."/>
            <person name="Barry K.W."/>
            <person name="Belfiori B."/>
            <person name="Cichocki N."/>
            <person name="Clum A."/>
            <person name="Dockter R.B."/>
            <person name="Fauchery L."/>
            <person name="Guy J."/>
            <person name="Iotti M."/>
            <person name="Le Tacon F."/>
            <person name="Lindquist E.A."/>
            <person name="Lipzen A."/>
            <person name="Malagnac F."/>
            <person name="Mello A."/>
            <person name="Molinier V."/>
            <person name="Miyauchi S."/>
            <person name="Poulain J."/>
            <person name="Riccioni C."/>
            <person name="Rubini A."/>
            <person name="Sitrit Y."/>
            <person name="Splivallo R."/>
            <person name="Traeger S."/>
            <person name="Wang M."/>
            <person name="Zifcakova L."/>
            <person name="Wipf D."/>
            <person name="Zambonelli A."/>
            <person name="Paolocci F."/>
            <person name="Nowrousian M."/>
            <person name="Ottonello S."/>
            <person name="Baldrian P."/>
            <person name="Spatafora J.W."/>
            <person name="Henrissat B."/>
            <person name="Nagy L.G."/>
            <person name="Aury J.M."/>
            <person name="Wincker P."/>
            <person name="Grigoriev I.V."/>
            <person name="Bonfante P."/>
            <person name="Martin F.M."/>
        </authorList>
    </citation>
    <scope>NUCLEOTIDE SEQUENCE [LARGE SCALE GENOMIC DNA]</scope>
    <source>
        <strain evidence="7 8">RN42</strain>
    </source>
</reference>
<keyword evidence="5 6" id="KW-0472">Membrane</keyword>
<comment type="similarity">
    <text evidence="2">Belongs to the multi antimicrobial extrusion (MATE) (TC 2.A.66.1) family.</text>
</comment>
<gene>
    <name evidence="7" type="ORF">BJ508DRAFT_204015</name>
</gene>
<evidence type="ECO:0000256" key="6">
    <source>
        <dbReference type="SAM" id="Phobius"/>
    </source>
</evidence>
<dbReference type="InterPro" id="IPR045069">
    <property type="entry name" value="MATE_euk"/>
</dbReference>
<dbReference type="STRING" id="1160509.A0A3N4IL79"/>
<keyword evidence="3 6" id="KW-0812">Transmembrane</keyword>
<evidence type="ECO:0000256" key="4">
    <source>
        <dbReference type="ARBA" id="ARBA00022989"/>
    </source>
</evidence>
<evidence type="ECO:0000256" key="2">
    <source>
        <dbReference type="ARBA" id="ARBA00010199"/>
    </source>
</evidence>
<evidence type="ECO:0000256" key="3">
    <source>
        <dbReference type="ARBA" id="ARBA00022692"/>
    </source>
</evidence>
<dbReference type="GO" id="GO:0015297">
    <property type="term" value="F:antiporter activity"/>
    <property type="evidence" value="ECO:0007669"/>
    <property type="project" value="InterPro"/>
</dbReference>
<feature type="transmembrane region" description="Helical" evidence="6">
    <location>
        <begin position="152"/>
        <end position="169"/>
    </location>
</feature>
<protein>
    <submittedName>
        <fullName evidence="7">MATE efflux family protein</fullName>
    </submittedName>
</protein>
<feature type="transmembrane region" description="Helical" evidence="6">
    <location>
        <begin position="290"/>
        <end position="311"/>
    </location>
</feature>
<dbReference type="NCBIfam" id="TIGR00797">
    <property type="entry name" value="matE"/>
    <property type="match status" value="1"/>
</dbReference>
<feature type="transmembrane region" description="Helical" evidence="6">
    <location>
        <begin position="244"/>
        <end position="269"/>
    </location>
</feature>
<dbReference type="EMBL" id="ML119649">
    <property type="protein sequence ID" value="RPA86416.1"/>
    <property type="molecule type" value="Genomic_DNA"/>
</dbReference>
<feature type="transmembrane region" description="Helical" evidence="6">
    <location>
        <begin position="373"/>
        <end position="395"/>
    </location>
</feature>
<feature type="transmembrane region" description="Helical" evidence="6">
    <location>
        <begin position="407"/>
        <end position="433"/>
    </location>
</feature>
<evidence type="ECO:0000256" key="5">
    <source>
        <dbReference type="ARBA" id="ARBA00023136"/>
    </source>
</evidence>
<proteinExistence type="inferred from homology"/>
<feature type="transmembrane region" description="Helical" evidence="6">
    <location>
        <begin position="216"/>
        <end position="238"/>
    </location>
</feature>
<dbReference type="GO" id="GO:0016020">
    <property type="term" value="C:membrane"/>
    <property type="evidence" value="ECO:0007669"/>
    <property type="project" value="UniProtKB-SubCell"/>
</dbReference>
<organism evidence="7 8">
    <name type="scientific">Ascobolus immersus RN42</name>
    <dbReference type="NCBI Taxonomy" id="1160509"/>
    <lineage>
        <taxon>Eukaryota</taxon>
        <taxon>Fungi</taxon>
        <taxon>Dikarya</taxon>
        <taxon>Ascomycota</taxon>
        <taxon>Pezizomycotina</taxon>
        <taxon>Pezizomycetes</taxon>
        <taxon>Pezizales</taxon>
        <taxon>Ascobolaceae</taxon>
        <taxon>Ascobolus</taxon>
    </lineage>
</organism>
<sequence length="510" mass="54877">MPQPILPSGLSDHLDAAEANLIAQGVVHPARVIKHVVNGEHERLLGNAPKTGQEGGEDEVVTTWQLEAKELSKNSIPLVITLALQYSLTLASVFSAGNLGSNELAAVSLAGMTANITGYAIYQGLATALDTLCAQAYGSGNKHMVGVHFQRMAVFLMVLTVPISIVWMYSEEILKTIIPEDELSRLAGLYLRILVMGAPGYALFECGKRYTQAQGLFMASTIVLLICAPLNAFLNYTLVWHPTIGMGFAGAPTAVVIIDYLMPLLLFLYVRFVAGSECWGGFSKRAFTNWWPMIQLALPGLVMVEAEYLAFEVLTLMASYFSTAHVAAQAIVAQAGSVMYQIPFALSIAASTRVGTFVGGMSPNAAKITSSTSLVMSVVIGTFNGGLLLSTRFLIPQCFTDDSHVIAIAAAAMPIVGFFQIFDSISAVAAGVLRGQGRQYVGSYTNLVTYYVAALPWSWYSGFVLGWEVKGLWSGMAMALAIIAFVEVLVVLLTNWQRVVGEARARESWA</sequence>
<feature type="transmembrane region" description="Helical" evidence="6">
    <location>
        <begin position="472"/>
        <end position="496"/>
    </location>
</feature>
<dbReference type="PANTHER" id="PTHR11206">
    <property type="entry name" value="MULTIDRUG RESISTANCE PROTEIN"/>
    <property type="match status" value="1"/>
</dbReference>
<dbReference type="Proteomes" id="UP000275078">
    <property type="component" value="Unassembled WGS sequence"/>
</dbReference>
<evidence type="ECO:0000313" key="7">
    <source>
        <dbReference type="EMBL" id="RPA86416.1"/>
    </source>
</evidence>
<evidence type="ECO:0000313" key="8">
    <source>
        <dbReference type="Proteomes" id="UP000275078"/>
    </source>
</evidence>
<dbReference type="GO" id="GO:1990961">
    <property type="term" value="P:xenobiotic detoxification by transmembrane export across the plasma membrane"/>
    <property type="evidence" value="ECO:0007669"/>
    <property type="project" value="InterPro"/>
</dbReference>
<name>A0A3N4IL79_ASCIM</name>
<dbReference type="OrthoDB" id="2126698at2759"/>
<accession>A0A3N4IL79</accession>
<dbReference type="InterPro" id="IPR002528">
    <property type="entry name" value="MATE_fam"/>
</dbReference>